<proteinExistence type="predicted"/>
<reference evidence="2" key="1">
    <citation type="submission" date="2021-01" db="EMBL/GenBank/DDBJ databases">
        <title>Whole genome shotgun sequence of Planotetraspora silvatica NBRC 100141.</title>
        <authorList>
            <person name="Komaki H."/>
            <person name="Tamura T."/>
        </authorList>
    </citation>
    <scope>NUCLEOTIDE SEQUENCE</scope>
    <source>
        <strain evidence="2">NBRC 100141</strain>
    </source>
</reference>
<dbReference type="AlphaFoldDB" id="A0A8J3XRV9"/>
<evidence type="ECO:0000256" key="1">
    <source>
        <dbReference type="SAM" id="MobiDB-lite"/>
    </source>
</evidence>
<dbReference type="EMBL" id="BOOQ01000055">
    <property type="protein sequence ID" value="GII50704.1"/>
    <property type="molecule type" value="Genomic_DNA"/>
</dbReference>
<dbReference type="InterPro" id="IPR053847">
    <property type="entry name" value="DUF6928"/>
</dbReference>
<accession>A0A8J3XRV9</accession>
<protein>
    <submittedName>
        <fullName evidence="2">Uncharacterized protein</fullName>
    </submittedName>
</protein>
<sequence>MRALAEIREDRMGAKTALLAFTDGDIRPALLGATRSERAETEALVRQVHPGYAVAPAEDGTLWDSVYPPDDVTYATVLAGAELFCDRRLVFDLPSELPEHLLKAGAGRRIIMHGMHSVVDWLAFAVWEDGVLVRSLSLSPDGGIEENIGEPYDFELPYWAGERPVEPVPGWPDEGPYPLPFHPLELGEDALRALFGFVLEGVSAPDDIDTEAVHLYGFQVTDPSGREQAEREAMYAEALRTMEPPRMFQMGPDGTMQEVSFDSL</sequence>
<dbReference type="Proteomes" id="UP000644610">
    <property type="component" value="Unassembled WGS sequence"/>
</dbReference>
<evidence type="ECO:0000313" key="2">
    <source>
        <dbReference type="EMBL" id="GII50704.1"/>
    </source>
</evidence>
<keyword evidence="3" id="KW-1185">Reference proteome</keyword>
<feature type="region of interest" description="Disordered" evidence="1">
    <location>
        <begin position="245"/>
        <end position="264"/>
    </location>
</feature>
<comment type="caution">
    <text evidence="2">The sequence shown here is derived from an EMBL/GenBank/DDBJ whole genome shotgun (WGS) entry which is preliminary data.</text>
</comment>
<organism evidence="2 3">
    <name type="scientific">Planotetraspora silvatica</name>
    <dbReference type="NCBI Taxonomy" id="234614"/>
    <lineage>
        <taxon>Bacteria</taxon>
        <taxon>Bacillati</taxon>
        <taxon>Actinomycetota</taxon>
        <taxon>Actinomycetes</taxon>
        <taxon>Streptosporangiales</taxon>
        <taxon>Streptosporangiaceae</taxon>
        <taxon>Planotetraspora</taxon>
    </lineage>
</organism>
<evidence type="ECO:0000313" key="3">
    <source>
        <dbReference type="Proteomes" id="UP000644610"/>
    </source>
</evidence>
<name>A0A8J3XRV9_9ACTN</name>
<dbReference type="Pfam" id="PF21997">
    <property type="entry name" value="DUF6928"/>
    <property type="match status" value="1"/>
</dbReference>
<gene>
    <name evidence="2" type="ORF">Psi02_71280</name>
</gene>